<keyword evidence="3" id="KW-1185">Reference proteome</keyword>
<dbReference type="EMBL" id="JAAMPC010000009">
    <property type="protein sequence ID" value="KAG2295788.1"/>
    <property type="molecule type" value="Genomic_DNA"/>
</dbReference>
<feature type="region of interest" description="Disordered" evidence="1">
    <location>
        <begin position="74"/>
        <end position="110"/>
    </location>
</feature>
<evidence type="ECO:0000313" key="3">
    <source>
        <dbReference type="Proteomes" id="UP000886595"/>
    </source>
</evidence>
<accession>A0A8X7RYE7</accession>
<protein>
    <submittedName>
        <fullName evidence="2">Uncharacterized protein</fullName>
    </submittedName>
</protein>
<comment type="caution">
    <text evidence="2">The sequence shown here is derived from an EMBL/GenBank/DDBJ whole genome shotgun (WGS) entry which is preliminary data.</text>
</comment>
<dbReference type="Proteomes" id="UP000886595">
    <property type="component" value="Unassembled WGS sequence"/>
</dbReference>
<gene>
    <name evidence="2" type="ORF">Bca52824_042457</name>
</gene>
<name>A0A8X7RYE7_BRACI</name>
<organism evidence="2 3">
    <name type="scientific">Brassica carinata</name>
    <name type="common">Ethiopian mustard</name>
    <name type="synonym">Abyssinian cabbage</name>
    <dbReference type="NCBI Taxonomy" id="52824"/>
    <lineage>
        <taxon>Eukaryota</taxon>
        <taxon>Viridiplantae</taxon>
        <taxon>Streptophyta</taxon>
        <taxon>Embryophyta</taxon>
        <taxon>Tracheophyta</taxon>
        <taxon>Spermatophyta</taxon>
        <taxon>Magnoliopsida</taxon>
        <taxon>eudicotyledons</taxon>
        <taxon>Gunneridae</taxon>
        <taxon>Pentapetalae</taxon>
        <taxon>rosids</taxon>
        <taxon>malvids</taxon>
        <taxon>Brassicales</taxon>
        <taxon>Brassicaceae</taxon>
        <taxon>Brassiceae</taxon>
        <taxon>Brassica</taxon>
    </lineage>
</organism>
<evidence type="ECO:0000313" key="2">
    <source>
        <dbReference type="EMBL" id="KAG2295788.1"/>
    </source>
</evidence>
<reference evidence="2 3" key="1">
    <citation type="submission" date="2020-02" db="EMBL/GenBank/DDBJ databases">
        <authorList>
            <person name="Ma Q."/>
            <person name="Huang Y."/>
            <person name="Song X."/>
            <person name="Pei D."/>
        </authorList>
    </citation>
    <scope>NUCLEOTIDE SEQUENCE [LARGE SCALE GENOMIC DNA]</scope>
    <source>
        <strain evidence="2">Sxm20200214</strain>
        <tissue evidence="2">Leaf</tissue>
    </source>
</reference>
<evidence type="ECO:0000256" key="1">
    <source>
        <dbReference type="SAM" id="MobiDB-lite"/>
    </source>
</evidence>
<proteinExistence type="predicted"/>
<sequence length="161" mass="17616">MELGHHDDTYQDRLLKIAEESSGNENAPRGQIIEALHDMDIGGSSVGAQLHDASMDVDATDDDDVDLLGEELKEMEEPHHIASSSNEVARGSKARSSNKGPSRHGILRGMPHCIRGRSTAMGDGEYASTLAMPSFGTDCKELIAMIKEPQEWPSFGQNWKR</sequence>
<dbReference type="AlphaFoldDB" id="A0A8X7RYE7"/>